<proteinExistence type="predicted"/>
<accession>A0A4U5NUL6</accession>
<dbReference type="EMBL" id="AZBU02000003">
    <property type="protein sequence ID" value="TKR87042.1"/>
    <property type="molecule type" value="Genomic_DNA"/>
</dbReference>
<keyword evidence="1" id="KW-0472">Membrane</keyword>
<dbReference type="Proteomes" id="UP000298663">
    <property type="component" value="Unassembled WGS sequence"/>
</dbReference>
<gene>
    <name evidence="2" type="ORF">L596_011516</name>
</gene>
<keyword evidence="3" id="KW-1185">Reference proteome</keyword>
<keyword evidence="1" id="KW-1133">Transmembrane helix</keyword>
<evidence type="ECO:0000313" key="2">
    <source>
        <dbReference type="EMBL" id="TKR87042.1"/>
    </source>
</evidence>
<feature type="transmembrane region" description="Helical" evidence="1">
    <location>
        <begin position="118"/>
        <end position="140"/>
    </location>
</feature>
<comment type="caution">
    <text evidence="2">The sequence shown here is derived from an EMBL/GenBank/DDBJ whole genome shotgun (WGS) entry which is preliminary data.</text>
</comment>
<feature type="transmembrane region" description="Helical" evidence="1">
    <location>
        <begin position="45"/>
        <end position="65"/>
    </location>
</feature>
<feature type="transmembrane region" description="Helical" evidence="1">
    <location>
        <begin position="6"/>
        <end position="29"/>
    </location>
</feature>
<reference evidence="2 3" key="1">
    <citation type="journal article" date="2015" name="Genome Biol.">
        <title>Comparative genomics of Steinernema reveals deeply conserved gene regulatory networks.</title>
        <authorList>
            <person name="Dillman A.R."/>
            <person name="Macchietto M."/>
            <person name="Porter C.F."/>
            <person name="Rogers A."/>
            <person name="Williams B."/>
            <person name="Antoshechkin I."/>
            <person name="Lee M.M."/>
            <person name="Goodwin Z."/>
            <person name="Lu X."/>
            <person name="Lewis E.E."/>
            <person name="Goodrich-Blair H."/>
            <person name="Stock S.P."/>
            <person name="Adams B.J."/>
            <person name="Sternberg P.W."/>
            <person name="Mortazavi A."/>
        </authorList>
    </citation>
    <scope>NUCLEOTIDE SEQUENCE [LARGE SCALE GENOMIC DNA]</scope>
    <source>
        <strain evidence="2 3">ALL</strain>
    </source>
</reference>
<sequence>MDEKLLAWVGSALWFFVYIGVGMTCAYYFHYYKRKWDLEHKRKEVFIMFLIMWVMLAFGASNSIYGWTTATVSCEEETGVRVNHSKWIWEVPVVNQKAIPGFSPPGSVSWQTVSFVVFWPPIRIISSAMCVYMMFIYAVLPDYRPYCLLYLVIIVELLGCIASAKVTYHTQTSCEHFWIRMREKNCAVDNKQHWTTAIVLSYISTFLSFLKLFILYRLLVYNPSNSKDSEKQACFRKDHEPMEAWNQERALRENGPLEIRSPQFSLGATGKLCDTRWGEEWLPFTLDATHKTIWGLRNIENSWISVKIGTWQFQLIHCLIAPKDFVAVHIDEEYENVEFEREDLIVHWMIIGPNEPSEELEYDLWTEFVDQSGIKLDKIRATADIRY</sequence>
<reference evidence="2 3" key="2">
    <citation type="journal article" date="2019" name="G3 (Bethesda)">
        <title>Hybrid Assembly of the Genome of the Entomopathogenic Nematode Steinernema carpocapsae Identifies the X-Chromosome.</title>
        <authorList>
            <person name="Serra L."/>
            <person name="Macchietto M."/>
            <person name="Macias-Munoz A."/>
            <person name="McGill C.J."/>
            <person name="Rodriguez I.M."/>
            <person name="Rodriguez B."/>
            <person name="Murad R."/>
            <person name="Mortazavi A."/>
        </authorList>
    </citation>
    <scope>NUCLEOTIDE SEQUENCE [LARGE SCALE GENOMIC DNA]</scope>
    <source>
        <strain evidence="2 3">ALL</strain>
    </source>
</reference>
<feature type="transmembrane region" description="Helical" evidence="1">
    <location>
        <begin position="147"/>
        <end position="168"/>
    </location>
</feature>
<evidence type="ECO:0000313" key="3">
    <source>
        <dbReference type="Proteomes" id="UP000298663"/>
    </source>
</evidence>
<protein>
    <submittedName>
        <fullName evidence="2">Uncharacterized protein</fullName>
    </submittedName>
</protein>
<keyword evidence="1" id="KW-0812">Transmembrane</keyword>
<name>A0A4U5NUL6_STECR</name>
<organism evidence="2 3">
    <name type="scientific">Steinernema carpocapsae</name>
    <name type="common">Entomopathogenic nematode</name>
    <dbReference type="NCBI Taxonomy" id="34508"/>
    <lineage>
        <taxon>Eukaryota</taxon>
        <taxon>Metazoa</taxon>
        <taxon>Ecdysozoa</taxon>
        <taxon>Nematoda</taxon>
        <taxon>Chromadorea</taxon>
        <taxon>Rhabditida</taxon>
        <taxon>Tylenchina</taxon>
        <taxon>Panagrolaimomorpha</taxon>
        <taxon>Strongyloidoidea</taxon>
        <taxon>Steinernematidae</taxon>
        <taxon>Steinernema</taxon>
    </lineage>
</organism>
<evidence type="ECO:0000256" key="1">
    <source>
        <dbReference type="SAM" id="Phobius"/>
    </source>
</evidence>
<dbReference type="AlphaFoldDB" id="A0A4U5NUL6"/>
<feature type="transmembrane region" description="Helical" evidence="1">
    <location>
        <begin position="199"/>
        <end position="219"/>
    </location>
</feature>